<evidence type="ECO:0000313" key="1">
    <source>
        <dbReference type="EMBL" id="JAA90791.1"/>
    </source>
</evidence>
<organism evidence="1">
    <name type="scientific">Pararge aegeria</name>
    <name type="common">speckled wood butterfly</name>
    <dbReference type="NCBI Taxonomy" id="116150"/>
    <lineage>
        <taxon>Eukaryota</taxon>
        <taxon>Metazoa</taxon>
        <taxon>Ecdysozoa</taxon>
        <taxon>Arthropoda</taxon>
        <taxon>Hexapoda</taxon>
        <taxon>Insecta</taxon>
        <taxon>Pterygota</taxon>
        <taxon>Neoptera</taxon>
        <taxon>Endopterygota</taxon>
        <taxon>Lepidoptera</taxon>
        <taxon>Glossata</taxon>
        <taxon>Ditrysia</taxon>
        <taxon>Papilionoidea</taxon>
        <taxon>Nymphalidae</taxon>
        <taxon>Satyrinae</taxon>
        <taxon>Satyrini</taxon>
        <taxon>Parargina</taxon>
        <taxon>Pararge</taxon>
    </lineage>
</organism>
<protein>
    <submittedName>
        <fullName evidence="1">Uncharacterized protein</fullName>
    </submittedName>
</protein>
<name>S4PE19_9NEOP</name>
<accession>S4PE19</accession>
<dbReference type="AlphaFoldDB" id="S4PE19"/>
<feature type="non-terminal residue" evidence="1">
    <location>
        <position position="97"/>
    </location>
</feature>
<dbReference type="EMBL" id="GAIX01001769">
    <property type="protein sequence ID" value="JAA90791.1"/>
    <property type="molecule type" value="Transcribed_RNA"/>
</dbReference>
<reference evidence="1" key="2">
    <citation type="submission" date="2013-05" db="EMBL/GenBank/DDBJ databases">
        <authorList>
            <person name="Carter J.-M."/>
            <person name="Baker S.C."/>
            <person name="Pink R."/>
            <person name="Carter D.R.F."/>
            <person name="Collins A."/>
            <person name="Tomlin J."/>
            <person name="Gibbs M."/>
            <person name="Breuker C.J."/>
        </authorList>
    </citation>
    <scope>NUCLEOTIDE SEQUENCE</scope>
    <source>
        <tissue evidence="1">Ovary</tissue>
    </source>
</reference>
<sequence>MLKTASLPVMTLGPTIYLLLERHPATIYLPVDSHRPMICPLAGTRRPMGPPVAAVAVLSRCTTGVAGGAAGPGRWASRAAGSRAGARRCRGALGAEH</sequence>
<reference evidence="1" key="1">
    <citation type="journal article" date="2013" name="BMC Genomics">
        <title>Unscrambling butterfly oogenesis.</title>
        <authorList>
            <person name="Carter J.M."/>
            <person name="Baker S.C."/>
            <person name="Pink R."/>
            <person name="Carter D.R."/>
            <person name="Collins A."/>
            <person name="Tomlin J."/>
            <person name="Gibbs M."/>
            <person name="Breuker C.J."/>
        </authorList>
    </citation>
    <scope>NUCLEOTIDE SEQUENCE</scope>
    <source>
        <tissue evidence="1">Ovary</tissue>
    </source>
</reference>
<proteinExistence type="predicted"/>